<comment type="caution">
    <text evidence="2">The sequence shown here is derived from an EMBL/GenBank/DDBJ whole genome shotgun (WGS) entry which is preliminary data.</text>
</comment>
<dbReference type="AlphaFoldDB" id="A0AAV4SLW1"/>
<accession>A0AAV4SLW1</accession>
<dbReference type="Proteomes" id="UP001054837">
    <property type="component" value="Unassembled WGS sequence"/>
</dbReference>
<dbReference type="EMBL" id="BPLQ01008122">
    <property type="protein sequence ID" value="GIY34999.1"/>
    <property type="molecule type" value="Genomic_DNA"/>
</dbReference>
<organism evidence="2 3">
    <name type="scientific">Caerostris darwini</name>
    <dbReference type="NCBI Taxonomy" id="1538125"/>
    <lineage>
        <taxon>Eukaryota</taxon>
        <taxon>Metazoa</taxon>
        <taxon>Ecdysozoa</taxon>
        <taxon>Arthropoda</taxon>
        <taxon>Chelicerata</taxon>
        <taxon>Arachnida</taxon>
        <taxon>Araneae</taxon>
        <taxon>Araneomorphae</taxon>
        <taxon>Entelegynae</taxon>
        <taxon>Araneoidea</taxon>
        <taxon>Araneidae</taxon>
        <taxon>Caerostris</taxon>
    </lineage>
</organism>
<evidence type="ECO:0000256" key="1">
    <source>
        <dbReference type="SAM" id="MobiDB-lite"/>
    </source>
</evidence>
<proteinExistence type="predicted"/>
<evidence type="ECO:0000313" key="3">
    <source>
        <dbReference type="Proteomes" id="UP001054837"/>
    </source>
</evidence>
<feature type="region of interest" description="Disordered" evidence="1">
    <location>
        <begin position="1"/>
        <end position="109"/>
    </location>
</feature>
<protein>
    <submittedName>
        <fullName evidence="2">Uncharacterized protein</fullName>
    </submittedName>
</protein>
<feature type="compositionally biased region" description="Polar residues" evidence="1">
    <location>
        <begin position="70"/>
        <end position="80"/>
    </location>
</feature>
<keyword evidence="3" id="KW-1185">Reference proteome</keyword>
<evidence type="ECO:0000313" key="2">
    <source>
        <dbReference type="EMBL" id="GIY34999.1"/>
    </source>
</evidence>
<name>A0AAV4SLW1_9ARAC</name>
<gene>
    <name evidence="2" type="ORF">CDAR_216251</name>
</gene>
<sequence length="157" mass="17242">MFSNQYREANPGLTLKPSSAKPTTKIIKIPGPSCAGEGRPPQQLGSVRPGEPQQNVELNRAASPGAAPQDRQQTELQCQPLQGHPQPPALPHGRDGHLNTAYPNTPNRSFKEVNGKSTFVLTFFLNGNSGCGHCKMAQNELKLKYDCLRFKFTKILY</sequence>
<reference evidence="2 3" key="1">
    <citation type="submission" date="2021-06" db="EMBL/GenBank/DDBJ databases">
        <title>Caerostris darwini draft genome.</title>
        <authorList>
            <person name="Kono N."/>
            <person name="Arakawa K."/>
        </authorList>
    </citation>
    <scope>NUCLEOTIDE SEQUENCE [LARGE SCALE GENOMIC DNA]</scope>
</reference>